<dbReference type="InterPro" id="IPR035897">
    <property type="entry name" value="Toll_tir_struct_dom_sf"/>
</dbReference>
<dbReference type="STRING" id="418495.SAMN05216215_102326"/>
<evidence type="ECO:0000256" key="3">
    <source>
        <dbReference type="SAM" id="Phobius"/>
    </source>
</evidence>
<dbReference type="PANTHER" id="PTHR19879">
    <property type="entry name" value="TRANSCRIPTION INITIATION FACTOR TFIID"/>
    <property type="match status" value="1"/>
</dbReference>
<evidence type="ECO:0000259" key="4">
    <source>
        <dbReference type="PROSITE" id="PS50104"/>
    </source>
</evidence>
<accession>A0A1H3IM45</accession>
<evidence type="ECO:0000313" key="5">
    <source>
        <dbReference type="EMBL" id="SDY27894.1"/>
    </source>
</evidence>
<evidence type="ECO:0000256" key="2">
    <source>
        <dbReference type="SAM" id="MobiDB-lite"/>
    </source>
</evidence>
<dbReference type="Pfam" id="PF08662">
    <property type="entry name" value="eIF2A"/>
    <property type="match status" value="1"/>
</dbReference>
<dbReference type="InterPro" id="IPR001680">
    <property type="entry name" value="WD40_rpt"/>
</dbReference>
<dbReference type="AlphaFoldDB" id="A0A1H3IM45"/>
<dbReference type="Proteomes" id="UP000199529">
    <property type="component" value="Unassembled WGS sequence"/>
</dbReference>
<dbReference type="SUPFAM" id="SSF50978">
    <property type="entry name" value="WD40 repeat-like"/>
    <property type="match status" value="1"/>
</dbReference>
<dbReference type="Pfam" id="PF00400">
    <property type="entry name" value="WD40"/>
    <property type="match status" value="5"/>
</dbReference>
<feature type="compositionally biased region" description="Polar residues" evidence="2">
    <location>
        <begin position="702"/>
        <end position="712"/>
    </location>
</feature>
<keyword evidence="1" id="KW-0853">WD repeat</keyword>
<keyword evidence="3" id="KW-0472">Membrane</keyword>
<dbReference type="InterPro" id="IPR000157">
    <property type="entry name" value="TIR_dom"/>
</dbReference>
<dbReference type="SMART" id="SM00255">
    <property type="entry name" value="TIR"/>
    <property type="match status" value="1"/>
</dbReference>
<feature type="domain" description="TIR" evidence="4">
    <location>
        <begin position="6"/>
        <end position="144"/>
    </location>
</feature>
<feature type="repeat" description="WD" evidence="1">
    <location>
        <begin position="621"/>
        <end position="647"/>
    </location>
</feature>
<dbReference type="PANTHER" id="PTHR19879:SF9">
    <property type="entry name" value="TRANSCRIPTION INITIATION FACTOR TFIID SUBUNIT 5"/>
    <property type="match status" value="1"/>
</dbReference>
<keyword evidence="3" id="KW-0812">Transmembrane</keyword>
<keyword evidence="6" id="KW-1185">Reference proteome</keyword>
<dbReference type="EMBL" id="FNOK01000023">
    <property type="protein sequence ID" value="SDY27894.1"/>
    <property type="molecule type" value="Genomic_DNA"/>
</dbReference>
<organism evidence="5 6">
    <name type="scientific">Saccharopolyspora shandongensis</name>
    <dbReference type="NCBI Taxonomy" id="418495"/>
    <lineage>
        <taxon>Bacteria</taxon>
        <taxon>Bacillati</taxon>
        <taxon>Actinomycetota</taxon>
        <taxon>Actinomycetes</taxon>
        <taxon>Pseudonocardiales</taxon>
        <taxon>Pseudonocardiaceae</taxon>
        <taxon>Saccharopolyspora</taxon>
    </lineage>
</organism>
<name>A0A1H3IM45_9PSEU</name>
<reference evidence="6" key="1">
    <citation type="submission" date="2016-10" db="EMBL/GenBank/DDBJ databases">
        <authorList>
            <person name="Varghese N."/>
            <person name="Submissions S."/>
        </authorList>
    </citation>
    <scope>NUCLEOTIDE SEQUENCE [LARGE SCALE GENOMIC DNA]</scope>
    <source>
        <strain evidence="6">CGMCC 4.3530</strain>
    </source>
</reference>
<feature type="transmembrane region" description="Helical" evidence="3">
    <location>
        <begin position="194"/>
        <end position="218"/>
    </location>
</feature>
<dbReference type="GO" id="GO:0007165">
    <property type="term" value="P:signal transduction"/>
    <property type="evidence" value="ECO:0007669"/>
    <property type="project" value="InterPro"/>
</dbReference>
<proteinExistence type="predicted"/>
<gene>
    <name evidence="5" type="ORF">SAMN05216215_102326</name>
</gene>
<dbReference type="SMART" id="SM00320">
    <property type="entry name" value="WD40"/>
    <property type="match status" value="10"/>
</dbReference>
<dbReference type="PROSITE" id="PS50104">
    <property type="entry name" value="TIR"/>
    <property type="match status" value="1"/>
</dbReference>
<dbReference type="SUPFAM" id="SSF50998">
    <property type="entry name" value="Quinoprotein alcohol dehydrogenase-like"/>
    <property type="match status" value="1"/>
</dbReference>
<sequence>MAKPPGEYDAFMSYSHALDGELAPTLQRELERFAKPWYRMRALRVFRDNASLSANPGLWSSIESALEASRWFVLMASPEAATSPWVAREVAWWLDNRSPDRLLVVVTSGEFAWDEAAQDVDRLRSTAVPPTLIGAFREEPRWVNLRWVRAPEHADRADPRMRECVADIAAAIRGIPKDQVIGEHVRRHRSTMRIARAAVTTMAVLLVLALVAAGIAMVQRDTAIANQLTTTANQLRDADPSLAAQLDVLSNEMHPTPDGYGNLIKGLDLPLGTALPGEAQWAGDWSFHRAVWSPDGKLLATAGSNWPGDGPGELMPASGGSVRLWDVDDRARPVLLAPPLPMVSVPSMVWSPDGNTLAALERTPGAWLLRLWDLSDPTRPTALPNPLPIVEAPSSAAWSPDGNILVTREDQSFRLWDVSVPAQPRPLRLVQPPSGFIIQSVHSVVRNQNRLILTTVESRADSRLAERVRLWDISDPARPSPVGEPLAFTGSVRSAEWSPDGNVLATVEDESLQLWDMSDPAHPVALPQAPEFTDGIDSVSWSPNEHVLATGEELQVRLWDVTDRARPVLLSRPLPARASNAVTWSPDGRTLATEGSAEGFSTGGVRLWNMPATVFAAGDATSVQWSSDGKTLVTRSRYGQVRLWDVSGRSLRVPRGQHLTDSEVDSVAWSPNRPLLATGENGIWRLWDVSDPARPLPLAERSQGSGAANSMKWSPDGNTLALAESRSEEGLQLWDVSDPANPVPLAQPAAFTSGFLDVEWSPDGNALAVGNSKAGTVQLWDVSSPDHPVPSGLIKPNLGIYGMAWSPEGQTLIVNGYDEAHSWDVSDWSRPVPLSQPLATKAEHGAMVAWSPDGRTLAVSGRDMLVRLWDTDAETAVRRICSATGNILTPEQWQRYVPQLSYDPPCP</sequence>
<dbReference type="Gene3D" id="3.40.50.10140">
    <property type="entry name" value="Toll/interleukin-1 receptor homology (TIR) domain"/>
    <property type="match status" value="1"/>
</dbReference>
<keyword evidence="3" id="KW-1133">Transmembrane helix</keyword>
<feature type="region of interest" description="Disordered" evidence="2">
    <location>
        <begin position="697"/>
        <end position="718"/>
    </location>
</feature>
<evidence type="ECO:0000256" key="1">
    <source>
        <dbReference type="PROSITE-ProRule" id="PRU00221"/>
    </source>
</evidence>
<feature type="repeat" description="WD" evidence="1">
    <location>
        <begin position="848"/>
        <end position="879"/>
    </location>
</feature>
<dbReference type="Gene3D" id="2.130.10.10">
    <property type="entry name" value="YVTN repeat-like/Quinoprotein amine dehydrogenase"/>
    <property type="match status" value="4"/>
</dbReference>
<dbReference type="RefSeq" id="WP_093268901.1">
    <property type="nucleotide sequence ID" value="NZ_FNOK01000023.1"/>
</dbReference>
<evidence type="ECO:0000313" key="6">
    <source>
        <dbReference type="Proteomes" id="UP000199529"/>
    </source>
</evidence>
<dbReference type="OrthoDB" id="192618at2"/>
<dbReference type="PROSITE" id="PS50082">
    <property type="entry name" value="WD_REPEATS_2"/>
    <property type="match status" value="2"/>
</dbReference>
<dbReference type="InterPro" id="IPR036322">
    <property type="entry name" value="WD40_repeat_dom_sf"/>
</dbReference>
<protein>
    <submittedName>
        <fullName evidence="5">WD40 repeat</fullName>
    </submittedName>
</protein>
<dbReference type="SUPFAM" id="SSF52200">
    <property type="entry name" value="Toll/Interleukin receptor TIR domain"/>
    <property type="match status" value="1"/>
</dbReference>
<dbReference type="InterPro" id="IPR015943">
    <property type="entry name" value="WD40/YVTN_repeat-like_dom_sf"/>
</dbReference>
<dbReference type="InterPro" id="IPR011047">
    <property type="entry name" value="Quinoprotein_ADH-like_sf"/>
</dbReference>
<dbReference type="InterPro" id="IPR013979">
    <property type="entry name" value="TIF_beta_prop-like"/>
</dbReference>